<keyword evidence="2" id="KW-1185">Reference proteome</keyword>
<sequence>MMVVLKYISLNFDFLKFPQATSIKPLVLTTKAHVTLPTTRAPVTTTAILTTKVPMATTDSNFYTSHFGALCSLMFDVSQYFLLEAIFFTLTNWDLDEKEGRKIPEGRSNS</sequence>
<accession>A0A409V6Z2</accession>
<gene>
    <name evidence="1" type="ORF">AM593_04381</name>
</gene>
<reference evidence="1 2" key="1">
    <citation type="journal article" date="2016" name="PLoS ONE">
        <title>A First Insight into the Genome of the Filter-Feeder Mussel Mytilus galloprovincialis.</title>
        <authorList>
            <person name="Murgarella M."/>
            <person name="Puiu D."/>
            <person name="Novoa B."/>
            <person name="Figueras A."/>
            <person name="Posada D."/>
            <person name="Canchaya C."/>
        </authorList>
    </citation>
    <scope>NUCLEOTIDE SEQUENCE [LARGE SCALE GENOMIC DNA]</scope>
    <source>
        <tissue evidence="1">Muscle</tissue>
    </source>
</reference>
<protein>
    <submittedName>
        <fullName evidence="1">Uncharacterized protein</fullName>
    </submittedName>
</protein>
<dbReference type="EMBL" id="KV604127">
    <property type="protein sequence ID" value="OPL20606.1"/>
    <property type="molecule type" value="Genomic_DNA"/>
</dbReference>
<evidence type="ECO:0000313" key="2">
    <source>
        <dbReference type="Proteomes" id="UP000266721"/>
    </source>
</evidence>
<name>A0A409V6Z2_MYTGA</name>
<proteinExistence type="predicted"/>
<dbReference type="Proteomes" id="UP000266721">
    <property type="component" value="Unassembled WGS sequence"/>
</dbReference>
<organism evidence="1 2">
    <name type="scientific">Mytilus galloprovincialis</name>
    <name type="common">Mediterranean mussel</name>
    <dbReference type="NCBI Taxonomy" id="29158"/>
    <lineage>
        <taxon>Eukaryota</taxon>
        <taxon>Metazoa</taxon>
        <taxon>Spiralia</taxon>
        <taxon>Lophotrochozoa</taxon>
        <taxon>Mollusca</taxon>
        <taxon>Bivalvia</taxon>
        <taxon>Autobranchia</taxon>
        <taxon>Pteriomorphia</taxon>
        <taxon>Mytilida</taxon>
        <taxon>Mytiloidea</taxon>
        <taxon>Mytilidae</taxon>
        <taxon>Mytilinae</taxon>
        <taxon>Mytilus</taxon>
    </lineage>
</organism>
<feature type="non-terminal residue" evidence="1">
    <location>
        <position position="1"/>
    </location>
</feature>
<evidence type="ECO:0000313" key="1">
    <source>
        <dbReference type="EMBL" id="OPL20606.1"/>
    </source>
</evidence>
<dbReference type="AlphaFoldDB" id="A0A409V6Z2"/>